<keyword evidence="8" id="KW-1185">Reference proteome</keyword>
<evidence type="ECO:0000256" key="1">
    <source>
        <dbReference type="ARBA" id="ARBA00022679"/>
    </source>
</evidence>
<keyword evidence="3" id="KW-0418">Kinase</keyword>
<dbReference type="SMART" id="SM00983">
    <property type="entry name" value="TPK_B1_binding"/>
    <property type="match status" value="1"/>
</dbReference>
<dbReference type="InterPro" id="IPR007371">
    <property type="entry name" value="TPK_catalytic"/>
</dbReference>
<dbReference type="Proteomes" id="UP000355283">
    <property type="component" value="Unassembled WGS sequence"/>
</dbReference>
<evidence type="ECO:0000256" key="5">
    <source>
        <dbReference type="SAM" id="MobiDB-lite"/>
    </source>
</evidence>
<dbReference type="InterPro" id="IPR007373">
    <property type="entry name" value="Thiamin_PyroPKinase_B1-bd"/>
</dbReference>
<feature type="region of interest" description="Disordered" evidence="5">
    <location>
        <begin position="1"/>
        <end position="32"/>
    </location>
</feature>
<reference evidence="7 8" key="1">
    <citation type="submission" date="2019-01" db="EMBL/GenBank/DDBJ databases">
        <title>Nuclear Genome Assembly of the Microalgal Biofuel strain Nannochloropsis salina CCMP1776.</title>
        <authorList>
            <person name="Hovde B."/>
        </authorList>
    </citation>
    <scope>NUCLEOTIDE SEQUENCE [LARGE SCALE GENOMIC DNA]</scope>
    <source>
        <strain evidence="7 8">CCMP1776</strain>
    </source>
</reference>
<name>A0A4D9DAK8_9STRA</name>
<feature type="domain" description="Thiamin pyrophosphokinase thiamin-binding" evidence="6">
    <location>
        <begin position="264"/>
        <end position="347"/>
    </location>
</feature>
<dbReference type="GO" id="GO:0016301">
    <property type="term" value="F:kinase activity"/>
    <property type="evidence" value="ECO:0007669"/>
    <property type="project" value="UniProtKB-KW"/>
</dbReference>
<dbReference type="InterPro" id="IPR036759">
    <property type="entry name" value="TPK_catalytic_sf"/>
</dbReference>
<dbReference type="Gene3D" id="3.40.50.10240">
    <property type="entry name" value="Thiamin pyrophosphokinase, catalytic domain"/>
    <property type="match status" value="1"/>
</dbReference>
<gene>
    <name evidence="7" type="ORF">NSK_000398</name>
</gene>
<dbReference type="PANTHER" id="PTHR13622">
    <property type="entry name" value="THIAMIN PYROPHOSPHOKINASE"/>
    <property type="match status" value="1"/>
</dbReference>
<comment type="caution">
    <text evidence="7">The sequence shown here is derived from an EMBL/GenBank/DDBJ whole genome shotgun (WGS) entry which is preliminary data.</text>
</comment>
<dbReference type="SUPFAM" id="SSF63862">
    <property type="entry name" value="Thiamin pyrophosphokinase, substrate-binding domain"/>
    <property type="match status" value="1"/>
</dbReference>
<keyword evidence="4" id="KW-0067">ATP-binding</keyword>
<dbReference type="OrthoDB" id="25149at2759"/>
<keyword evidence="2" id="KW-0547">Nucleotide-binding</keyword>
<sequence length="361" mass="39532">MSYHGGNRKRKFGGSSRSRSKSDGSVRHKNAFPAALSPLPKYRWDNSVDFGEHDVDSAEPVTAAGRQTNNKGWRGQQGDDPTGSAVSNALIILNTDCVGGSLFRRFWAHSTLRVCADGGGNRLYDSLGKMEREDFVPMAINGDLDSLREEVANWYRARGSQVVKNADQDSNDLEKCLEFLKGQEAANKGPGSGGGKDGVGLRPWEREQVATRQSSRLNVFVLGALGQRFDHTMANCHIVYRYSKVFRRLVLLGEESLAFLLPAGRHWIVPDTSTENPVCGLIPMGQPCTSIRTRGLRWDLHGEAMAMGSLVSTSNECVMVDGGGEGEGGEEGREGERGVWIENSDPVIWTSGLKKEWQKGS</sequence>
<dbReference type="GO" id="GO:0009229">
    <property type="term" value="P:thiamine diphosphate biosynthetic process"/>
    <property type="evidence" value="ECO:0007669"/>
    <property type="project" value="InterPro"/>
</dbReference>
<dbReference type="EMBL" id="SDOX01000002">
    <property type="protein sequence ID" value="TFJ88044.1"/>
    <property type="molecule type" value="Genomic_DNA"/>
</dbReference>
<dbReference type="GO" id="GO:0006772">
    <property type="term" value="P:thiamine metabolic process"/>
    <property type="evidence" value="ECO:0007669"/>
    <property type="project" value="InterPro"/>
</dbReference>
<keyword evidence="1" id="KW-0808">Transferase</keyword>
<dbReference type="CDD" id="cd07995">
    <property type="entry name" value="TPK"/>
    <property type="match status" value="1"/>
</dbReference>
<evidence type="ECO:0000256" key="2">
    <source>
        <dbReference type="ARBA" id="ARBA00022741"/>
    </source>
</evidence>
<dbReference type="Pfam" id="PF04263">
    <property type="entry name" value="TPK_catalytic"/>
    <property type="match status" value="1"/>
</dbReference>
<evidence type="ECO:0000259" key="6">
    <source>
        <dbReference type="SMART" id="SM00983"/>
    </source>
</evidence>
<protein>
    <recommendedName>
        <fullName evidence="6">Thiamin pyrophosphokinase thiamin-binding domain-containing protein</fullName>
    </recommendedName>
</protein>
<evidence type="ECO:0000313" key="8">
    <source>
        <dbReference type="Proteomes" id="UP000355283"/>
    </source>
</evidence>
<organism evidence="7 8">
    <name type="scientific">Nannochloropsis salina CCMP1776</name>
    <dbReference type="NCBI Taxonomy" id="1027361"/>
    <lineage>
        <taxon>Eukaryota</taxon>
        <taxon>Sar</taxon>
        <taxon>Stramenopiles</taxon>
        <taxon>Ochrophyta</taxon>
        <taxon>Eustigmatophyceae</taxon>
        <taxon>Eustigmatales</taxon>
        <taxon>Monodopsidaceae</taxon>
        <taxon>Microchloropsis</taxon>
        <taxon>Microchloropsis salina</taxon>
    </lineage>
</organism>
<accession>A0A4D9DAK8</accession>
<dbReference type="Pfam" id="PF04265">
    <property type="entry name" value="TPK_B1_binding"/>
    <property type="match status" value="1"/>
</dbReference>
<dbReference type="InterPro" id="IPR036371">
    <property type="entry name" value="TPK_B1-bd_sf"/>
</dbReference>
<proteinExistence type="predicted"/>
<dbReference type="AlphaFoldDB" id="A0A4D9DAK8"/>
<dbReference type="GO" id="GO:0005524">
    <property type="term" value="F:ATP binding"/>
    <property type="evidence" value="ECO:0007669"/>
    <property type="project" value="UniProtKB-KW"/>
</dbReference>
<dbReference type="PANTHER" id="PTHR13622:SF8">
    <property type="entry name" value="THIAMIN PYROPHOSPHOKINASE 1"/>
    <property type="match status" value="1"/>
</dbReference>
<dbReference type="Gene3D" id="2.60.120.320">
    <property type="entry name" value="Thiamin pyrophosphokinase, thiamin-binding domain"/>
    <property type="match status" value="1"/>
</dbReference>
<evidence type="ECO:0000313" key="7">
    <source>
        <dbReference type="EMBL" id="TFJ88044.1"/>
    </source>
</evidence>
<dbReference type="GO" id="GO:0004788">
    <property type="term" value="F:thiamine diphosphokinase activity"/>
    <property type="evidence" value="ECO:0007669"/>
    <property type="project" value="InterPro"/>
</dbReference>
<feature type="region of interest" description="Disordered" evidence="5">
    <location>
        <begin position="60"/>
        <end position="82"/>
    </location>
</feature>
<feature type="compositionally biased region" description="Basic residues" evidence="5">
    <location>
        <begin position="1"/>
        <end position="12"/>
    </location>
</feature>
<dbReference type="FunFam" id="2.60.120.320:FF:000001">
    <property type="entry name" value="Thiamine pyrophosphokinase"/>
    <property type="match status" value="1"/>
</dbReference>
<dbReference type="SUPFAM" id="SSF63999">
    <property type="entry name" value="Thiamin pyrophosphokinase, catalytic domain"/>
    <property type="match status" value="1"/>
</dbReference>
<evidence type="ECO:0000256" key="3">
    <source>
        <dbReference type="ARBA" id="ARBA00022777"/>
    </source>
</evidence>
<dbReference type="GO" id="GO:0030975">
    <property type="term" value="F:thiamine binding"/>
    <property type="evidence" value="ECO:0007669"/>
    <property type="project" value="InterPro"/>
</dbReference>
<evidence type="ECO:0000256" key="4">
    <source>
        <dbReference type="ARBA" id="ARBA00022840"/>
    </source>
</evidence>
<dbReference type="NCBIfam" id="TIGR01378">
    <property type="entry name" value="thi_PPkinase"/>
    <property type="match status" value="1"/>
</dbReference>
<dbReference type="InterPro" id="IPR006282">
    <property type="entry name" value="Thi_PPkinase"/>
</dbReference>